<keyword evidence="3 6" id="KW-0815">Transposition</keyword>
<keyword evidence="5 6" id="KW-0233">DNA recombination</keyword>
<name>A0A6J4MUR9_9CHLR</name>
<dbReference type="PANTHER" id="PTHR33217:SF8">
    <property type="entry name" value="MUTATOR FAMILY TRANSPOSASE"/>
    <property type="match status" value="1"/>
</dbReference>
<sequence length="80" mass="9416">MSEYPAEIRRLIYTTNTVEGYNRQVRKVTKTKGALPNEDAARKLLFLVNREITKDWTASIFNWAKIRNQLAVRFEGRFPL</sequence>
<proteinExistence type="inferred from homology"/>
<gene>
    <name evidence="7" type="ORF">AVDCRST_MAG93-8281</name>
</gene>
<dbReference type="EMBL" id="CADCTR010002789">
    <property type="protein sequence ID" value="CAA9369404.1"/>
    <property type="molecule type" value="Genomic_DNA"/>
</dbReference>
<dbReference type="AlphaFoldDB" id="A0A6J4MUR9"/>
<evidence type="ECO:0000256" key="2">
    <source>
        <dbReference type="ARBA" id="ARBA00010961"/>
    </source>
</evidence>
<dbReference type="GO" id="GO:0006313">
    <property type="term" value="P:DNA transposition"/>
    <property type="evidence" value="ECO:0007669"/>
    <property type="project" value="UniProtKB-UniRule"/>
</dbReference>
<dbReference type="GO" id="GO:0004803">
    <property type="term" value="F:transposase activity"/>
    <property type="evidence" value="ECO:0007669"/>
    <property type="project" value="UniProtKB-UniRule"/>
</dbReference>
<evidence type="ECO:0000256" key="6">
    <source>
        <dbReference type="RuleBase" id="RU365089"/>
    </source>
</evidence>
<comment type="function">
    <text evidence="1 6">Required for the transposition of the insertion element.</text>
</comment>
<dbReference type="GO" id="GO:0003677">
    <property type="term" value="F:DNA binding"/>
    <property type="evidence" value="ECO:0007669"/>
    <property type="project" value="UniProtKB-UniRule"/>
</dbReference>
<dbReference type="PANTHER" id="PTHR33217">
    <property type="entry name" value="TRANSPOSASE FOR INSERTION SEQUENCE ELEMENT IS1081"/>
    <property type="match status" value="1"/>
</dbReference>
<protein>
    <recommendedName>
        <fullName evidence="6">Mutator family transposase</fullName>
    </recommendedName>
</protein>
<keyword evidence="6" id="KW-0814">Transposable element</keyword>
<keyword evidence="4 6" id="KW-0238">DNA-binding</keyword>
<comment type="similarity">
    <text evidence="2 6">Belongs to the transposase mutator family.</text>
</comment>
<evidence type="ECO:0000256" key="1">
    <source>
        <dbReference type="ARBA" id="ARBA00002190"/>
    </source>
</evidence>
<evidence type="ECO:0000256" key="4">
    <source>
        <dbReference type="ARBA" id="ARBA00023125"/>
    </source>
</evidence>
<evidence type="ECO:0000256" key="5">
    <source>
        <dbReference type="ARBA" id="ARBA00023172"/>
    </source>
</evidence>
<organism evidence="7">
    <name type="scientific">uncultured Chloroflexia bacterium</name>
    <dbReference type="NCBI Taxonomy" id="1672391"/>
    <lineage>
        <taxon>Bacteria</taxon>
        <taxon>Bacillati</taxon>
        <taxon>Chloroflexota</taxon>
        <taxon>Chloroflexia</taxon>
        <taxon>environmental samples</taxon>
    </lineage>
</organism>
<evidence type="ECO:0000256" key="3">
    <source>
        <dbReference type="ARBA" id="ARBA00022578"/>
    </source>
</evidence>
<dbReference type="InterPro" id="IPR001207">
    <property type="entry name" value="Transposase_mutator"/>
</dbReference>
<dbReference type="Pfam" id="PF00872">
    <property type="entry name" value="Transposase_mut"/>
    <property type="match status" value="1"/>
</dbReference>
<evidence type="ECO:0000313" key="7">
    <source>
        <dbReference type="EMBL" id="CAA9369404.1"/>
    </source>
</evidence>
<accession>A0A6J4MUR9</accession>
<reference evidence="7" key="1">
    <citation type="submission" date="2020-02" db="EMBL/GenBank/DDBJ databases">
        <authorList>
            <person name="Meier V. D."/>
        </authorList>
    </citation>
    <scope>NUCLEOTIDE SEQUENCE</scope>
    <source>
        <strain evidence="7">AVDCRST_MAG93</strain>
    </source>
</reference>